<gene>
    <name evidence="14" type="ORF">KP004_12745</name>
</gene>
<evidence type="ECO:0000256" key="11">
    <source>
        <dbReference type="RuleBase" id="RU003983"/>
    </source>
</evidence>
<keyword evidence="8 12" id="KW-1133">Transmembrane helix</keyword>
<keyword evidence="5" id="KW-0479">Metal-binding</keyword>
<keyword evidence="6 11" id="KW-0378">Hydrolase</keyword>
<keyword evidence="9 11" id="KW-0482">Metalloprotease</keyword>
<keyword evidence="4 12" id="KW-0812">Transmembrane</keyword>
<protein>
    <submittedName>
        <fullName evidence="14">M48 family metallopeptidase</fullName>
    </submittedName>
</protein>
<evidence type="ECO:0000256" key="9">
    <source>
        <dbReference type="ARBA" id="ARBA00023049"/>
    </source>
</evidence>
<dbReference type="InterPro" id="IPR050083">
    <property type="entry name" value="HtpX_protease"/>
</dbReference>
<dbReference type="EMBL" id="CP076723">
    <property type="protein sequence ID" value="QWV92088.1"/>
    <property type="molecule type" value="Genomic_DNA"/>
</dbReference>
<keyword evidence="10 12" id="KW-0472">Membrane</keyword>
<feature type="transmembrane region" description="Helical" evidence="12">
    <location>
        <begin position="37"/>
        <end position="55"/>
    </location>
</feature>
<keyword evidence="2" id="KW-1003">Cell membrane</keyword>
<accession>A0ABX8J1M3</accession>
<dbReference type="RefSeq" id="WP_216798910.1">
    <property type="nucleotide sequence ID" value="NZ_CP076723.1"/>
</dbReference>
<evidence type="ECO:0000256" key="12">
    <source>
        <dbReference type="SAM" id="Phobius"/>
    </source>
</evidence>
<evidence type="ECO:0000256" key="7">
    <source>
        <dbReference type="ARBA" id="ARBA00022833"/>
    </source>
</evidence>
<dbReference type="CDD" id="cd07325">
    <property type="entry name" value="M48_Ste24p_like"/>
    <property type="match status" value="1"/>
</dbReference>
<comment type="similarity">
    <text evidence="11">Belongs to the peptidase M48 family.</text>
</comment>
<dbReference type="Proteomes" id="UP000683557">
    <property type="component" value="Chromosome"/>
</dbReference>
<organism evidence="14 15">
    <name type="scientific">Geomonas oryzisoli</name>
    <dbReference type="NCBI Taxonomy" id="2847992"/>
    <lineage>
        <taxon>Bacteria</taxon>
        <taxon>Pseudomonadati</taxon>
        <taxon>Thermodesulfobacteriota</taxon>
        <taxon>Desulfuromonadia</taxon>
        <taxon>Geobacterales</taxon>
        <taxon>Geobacteraceae</taxon>
        <taxon>Geomonas</taxon>
    </lineage>
</organism>
<evidence type="ECO:0000256" key="1">
    <source>
        <dbReference type="ARBA" id="ARBA00004651"/>
    </source>
</evidence>
<reference evidence="14 15" key="1">
    <citation type="submission" date="2021-06" db="EMBL/GenBank/DDBJ databases">
        <title>Gemonas diversity in paddy soil.</title>
        <authorList>
            <person name="Liu G."/>
        </authorList>
    </citation>
    <scope>NUCLEOTIDE SEQUENCE [LARGE SCALE GENOMIC DNA]</scope>
    <source>
        <strain evidence="14 15">RG10</strain>
    </source>
</reference>
<evidence type="ECO:0000259" key="13">
    <source>
        <dbReference type="Pfam" id="PF01435"/>
    </source>
</evidence>
<comment type="subcellular location">
    <subcellularLocation>
        <location evidence="1">Cell membrane</location>
        <topology evidence="1">Multi-pass membrane protein</topology>
    </subcellularLocation>
</comment>
<feature type="transmembrane region" description="Helical" evidence="12">
    <location>
        <begin position="300"/>
        <end position="320"/>
    </location>
</feature>
<evidence type="ECO:0000256" key="5">
    <source>
        <dbReference type="ARBA" id="ARBA00022723"/>
    </source>
</evidence>
<keyword evidence="7 11" id="KW-0862">Zinc</keyword>
<evidence type="ECO:0000256" key="8">
    <source>
        <dbReference type="ARBA" id="ARBA00022989"/>
    </source>
</evidence>
<keyword evidence="3 11" id="KW-0645">Protease</keyword>
<keyword evidence="15" id="KW-1185">Reference proteome</keyword>
<proteinExistence type="inferred from homology"/>
<dbReference type="PANTHER" id="PTHR43221">
    <property type="entry name" value="PROTEASE HTPX"/>
    <property type="match status" value="1"/>
</dbReference>
<evidence type="ECO:0000313" key="15">
    <source>
        <dbReference type="Proteomes" id="UP000683557"/>
    </source>
</evidence>
<evidence type="ECO:0000256" key="2">
    <source>
        <dbReference type="ARBA" id="ARBA00022475"/>
    </source>
</evidence>
<evidence type="ECO:0000256" key="4">
    <source>
        <dbReference type="ARBA" id="ARBA00022692"/>
    </source>
</evidence>
<dbReference type="Pfam" id="PF01435">
    <property type="entry name" value="Peptidase_M48"/>
    <property type="match status" value="1"/>
</dbReference>
<dbReference type="InterPro" id="IPR001915">
    <property type="entry name" value="Peptidase_M48"/>
</dbReference>
<evidence type="ECO:0000256" key="6">
    <source>
        <dbReference type="ARBA" id="ARBA00022801"/>
    </source>
</evidence>
<evidence type="ECO:0000256" key="3">
    <source>
        <dbReference type="ARBA" id="ARBA00022670"/>
    </source>
</evidence>
<feature type="transmembrane region" description="Helical" evidence="12">
    <location>
        <begin position="61"/>
        <end position="81"/>
    </location>
</feature>
<evidence type="ECO:0000313" key="14">
    <source>
        <dbReference type="EMBL" id="QWV92088.1"/>
    </source>
</evidence>
<name>A0ABX8J1M3_9BACT</name>
<comment type="cofactor">
    <cofactor evidence="11">
        <name>Zn(2+)</name>
        <dbReference type="ChEBI" id="CHEBI:29105"/>
    </cofactor>
    <text evidence="11">Binds 1 zinc ion per subunit.</text>
</comment>
<evidence type="ECO:0000256" key="10">
    <source>
        <dbReference type="ARBA" id="ARBA00023136"/>
    </source>
</evidence>
<sequence>MIYAKWTSPGQPAASAKVSGILRTVNSATLVYHREHTLFQIHAVIALIYWLGLMFMTRGVFLLLLPAFLVALLVGQSTLIAHLKGNGIRLSTTQFPELYNRYLNCCRTLGLTDPPEAYLINGSGFLNAFATRFLGRNFVVLFSNTIQAMSDRPDAINFYIGHELGHIKQKHLQWAPFIWPASLLPLIGAAYSRAREYTCDQFGRACCDSTESALKGLIALSAGEKLWDEVNIDAYLDQTEQSRGFWMSLHELISDYPWLVKRAARINNPFASPPPRSAFAWIFAIFMPRMGVGASAGGVLVTVAIIGILAAIAIPQFAAYKAKAQNAQMHSTKMDAPVPAGIAPPGQP</sequence>
<dbReference type="PANTHER" id="PTHR43221:SF1">
    <property type="entry name" value="PROTEASE HTPX"/>
    <property type="match status" value="1"/>
</dbReference>
<feature type="domain" description="Peptidase M48" evidence="13">
    <location>
        <begin position="95"/>
        <end position="172"/>
    </location>
</feature>